<dbReference type="Pfam" id="PF03466">
    <property type="entry name" value="LysR_substrate"/>
    <property type="match status" value="1"/>
</dbReference>
<proteinExistence type="inferred from homology"/>
<dbReference type="CDD" id="cd00090">
    <property type="entry name" value="HTH_ARSR"/>
    <property type="match status" value="1"/>
</dbReference>
<accession>A0ABW0PJ26</accession>
<comment type="similarity">
    <text evidence="1">Belongs to the LysR transcriptional regulatory family.</text>
</comment>
<protein>
    <submittedName>
        <fullName evidence="6">LysR substrate-binding domain-containing protein</fullName>
    </submittedName>
</protein>
<name>A0ABW0PJ26_9BURK</name>
<evidence type="ECO:0000256" key="1">
    <source>
        <dbReference type="ARBA" id="ARBA00009437"/>
    </source>
</evidence>
<evidence type="ECO:0000256" key="2">
    <source>
        <dbReference type="ARBA" id="ARBA00023015"/>
    </source>
</evidence>
<feature type="domain" description="HTH lysR-type" evidence="5">
    <location>
        <begin position="2"/>
        <end position="59"/>
    </location>
</feature>
<evidence type="ECO:0000256" key="4">
    <source>
        <dbReference type="ARBA" id="ARBA00023163"/>
    </source>
</evidence>
<dbReference type="InterPro" id="IPR036390">
    <property type="entry name" value="WH_DNA-bd_sf"/>
</dbReference>
<dbReference type="InterPro" id="IPR036388">
    <property type="entry name" value="WH-like_DNA-bd_sf"/>
</dbReference>
<dbReference type="PANTHER" id="PTHR30126:SF40">
    <property type="entry name" value="HTH-TYPE TRANSCRIPTIONAL REGULATOR GLTR"/>
    <property type="match status" value="1"/>
</dbReference>
<keyword evidence="3" id="KW-0238">DNA-binding</keyword>
<dbReference type="RefSeq" id="WP_186886029.1">
    <property type="nucleotide sequence ID" value="NZ_JBHSMS010000049.1"/>
</dbReference>
<comment type="caution">
    <text evidence="6">The sequence shown here is derived from an EMBL/GenBank/DDBJ whole genome shotgun (WGS) entry which is preliminary data.</text>
</comment>
<dbReference type="InterPro" id="IPR005119">
    <property type="entry name" value="LysR_subst-bd"/>
</dbReference>
<dbReference type="Gene3D" id="1.10.10.10">
    <property type="entry name" value="Winged helix-like DNA-binding domain superfamily/Winged helix DNA-binding domain"/>
    <property type="match status" value="1"/>
</dbReference>
<organism evidence="6 7">
    <name type="scientific">Massilia jejuensis</name>
    <dbReference type="NCBI Taxonomy" id="648894"/>
    <lineage>
        <taxon>Bacteria</taxon>
        <taxon>Pseudomonadati</taxon>
        <taxon>Pseudomonadota</taxon>
        <taxon>Betaproteobacteria</taxon>
        <taxon>Burkholderiales</taxon>
        <taxon>Oxalobacteraceae</taxon>
        <taxon>Telluria group</taxon>
        <taxon>Massilia</taxon>
    </lineage>
</organism>
<dbReference type="PRINTS" id="PR00039">
    <property type="entry name" value="HTHLYSR"/>
</dbReference>
<dbReference type="Proteomes" id="UP001596031">
    <property type="component" value="Unassembled WGS sequence"/>
</dbReference>
<evidence type="ECO:0000259" key="5">
    <source>
        <dbReference type="PROSITE" id="PS50931"/>
    </source>
</evidence>
<evidence type="ECO:0000313" key="6">
    <source>
        <dbReference type="EMBL" id="MFC5512646.1"/>
    </source>
</evidence>
<dbReference type="Pfam" id="PF00126">
    <property type="entry name" value="HTH_1"/>
    <property type="match status" value="1"/>
</dbReference>
<evidence type="ECO:0000313" key="7">
    <source>
        <dbReference type="Proteomes" id="UP001596031"/>
    </source>
</evidence>
<dbReference type="EMBL" id="JBHSMS010000049">
    <property type="protein sequence ID" value="MFC5512646.1"/>
    <property type="molecule type" value="Genomic_DNA"/>
</dbReference>
<keyword evidence="7" id="KW-1185">Reference proteome</keyword>
<dbReference type="InterPro" id="IPR000847">
    <property type="entry name" value="LysR_HTH_N"/>
</dbReference>
<sequence length="291" mass="32488">MLDLGCVATFLAVASCSGFREAAKKTGLSQPAVTQHIKRLEQSLNASLIERKNDGCILTLQGREFLPFAEHLIQLSERAQALFRKNAIVIGASSNAGIYLLQPHLKMYQESSSREMKIVIGKNPDIADKLERLEIDVAVMEWWDNRPGYVAQFWRHEELVLIVPNDHRWADRQSIPREWLIGERLLGGESGTGTNRVLQQYFGNNAQSIGVSIQLGSTEAVKRAVQAGLGISLVMASAVELESREGRLKAIALENDPPKKEIFIIRRQTEPHHVPPAAEFASFLLKQECQI</sequence>
<dbReference type="InterPro" id="IPR011991">
    <property type="entry name" value="ArsR-like_HTH"/>
</dbReference>
<keyword evidence="4" id="KW-0804">Transcription</keyword>
<dbReference type="PANTHER" id="PTHR30126">
    <property type="entry name" value="HTH-TYPE TRANSCRIPTIONAL REGULATOR"/>
    <property type="match status" value="1"/>
</dbReference>
<dbReference type="SUPFAM" id="SSF53850">
    <property type="entry name" value="Periplasmic binding protein-like II"/>
    <property type="match status" value="1"/>
</dbReference>
<dbReference type="SUPFAM" id="SSF46785">
    <property type="entry name" value="Winged helix' DNA-binding domain"/>
    <property type="match status" value="1"/>
</dbReference>
<gene>
    <name evidence="6" type="ORF">ACFPOU_16120</name>
</gene>
<dbReference type="Gene3D" id="3.40.190.10">
    <property type="entry name" value="Periplasmic binding protein-like II"/>
    <property type="match status" value="2"/>
</dbReference>
<evidence type="ECO:0000256" key="3">
    <source>
        <dbReference type="ARBA" id="ARBA00023125"/>
    </source>
</evidence>
<keyword evidence="2" id="KW-0805">Transcription regulation</keyword>
<reference evidence="7" key="1">
    <citation type="journal article" date="2019" name="Int. J. Syst. Evol. Microbiol.">
        <title>The Global Catalogue of Microorganisms (GCM) 10K type strain sequencing project: providing services to taxonomists for standard genome sequencing and annotation.</title>
        <authorList>
            <consortium name="The Broad Institute Genomics Platform"/>
            <consortium name="The Broad Institute Genome Sequencing Center for Infectious Disease"/>
            <person name="Wu L."/>
            <person name="Ma J."/>
        </authorList>
    </citation>
    <scope>NUCLEOTIDE SEQUENCE [LARGE SCALE GENOMIC DNA]</scope>
    <source>
        <strain evidence="7">CCUG 38813</strain>
    </source>
</reference>
<dbReference type="PROSITE" id="PS50931">
    <property type="entry name" value="HTH_LYSR"/>
    <property type="match status" value="1"/>
</dbReference>